<name>A0A1G6YLG2_9BACT</name>
<dbReference type="AlphaFoldDB" id="A0A1G6YLG2"/>
<evidence type="ECO:0000313" key="11">
    <source>
        <dbReference type="Proteomes" id="UP000243205"/>
    </source>
</evidence>
<evidence type="ECO:0000256" key="5">
    <source>
        <dbReference type="ARBA" id="ARBA00022777"/>
    </source>
</evidence>
<dbReference type="Pfam" id="PF02518">
    <property type="entry name" value="HATPase_c"/>
    <property type="match status" value="1"/>
</dbReference>
<dbReference type="PANTHER" id="PTHR43395">
    <property type="entry name" value="SENSOR HISTIDINE KINASE CHEA"/>
    <property type="match status" value="1"/>
</dbReference>
<dbReference type="CDD" id="cd00088">
    <property type="entry name" value="HPT"/>
    <property type="match status" value="1"/>
</dbReference>
<evidence type="ECO:0000259" key="9">
    <source>
        <dbReference type="PROSITE" id="PS50894"/>
    </source>
</evidence>
<dbReference type="STRING" id="57664.SAMN05661003_10291"/>
<dbReference type="EC" id="2.7.13.3" evidence="2"/>
<dbReference type="InterPro" id="IPR036641">
    <property type="entry name" value="HPT_dom_sf"/>
</dbReference>
<evidence type="ECO:0000256" key="2">
    <source>
        <dbReference type="ARBA" id="ARBA00012438"/>
    </source>
</evidence>
<protein>
    <recommendedName>
        <fullName evidence="2">histidine kinase</fullName>
        <ecNumber evidence="2">2.7.13.3</ecNumber>
    </recommendedName>
</protein>
<feature type="domain" description="Histidine kinase" evidence="7">
    <location>
        <begin position="157"/>
        <end position="396"/>
    </location>
</feature>
<dbReference type="SMART" id="SM00260">
    <property type="entry name" value="CheW"/>
    <property type="match status" value="1"/>
</dbReference>
<dbReference type="Gene3D" id="2.30.30.40">
    <property type="entry name" value="SH3 Domains"/>
    <property type="match status" value="1"/>
</dbReference>
<dbReference type="Pfam" id="PF01627">
    <property type="entry name" value="Hpt"/>
    <property type="match status" value="1"/>
</dbReference>
<dbReference type="EMBL" id="FNAQ01000002">
    <property type="protein sequence ID" value="SDD91170.1"/>
    <property type="molecule type" value="Genomic_DNA"/>
</dbReference>
<keyword evidence="3 6" id="KW-0597">Phosphoprotein</keyword>
<dbReference type="PROSITE" id="PS50851">
    <property type="entry name" value="CHEW"/>
    <property type="match status" value="1"/>
</dbReference>
<dbReference type="SMART" id="SM00387">
    <property type="entry name" value="HATPase_c"/>
    <property type="match status" value="1"/>
</dbReference>
<evidence type="ECO:0000259" key="7">
    <source>
        <dbReference type="PROSITE" id="PS50109"/>
    </source>
</evidence>
<keyword evidence="4" id="KW-0808">Transferase</keyword>
<dbReference type="FunFam" id="3.30.565.10:FF:000016">
    <property type="entry name" value="Chemotaxis protein CheA, putative"/>
    <property type="match status" value="1"/>
</dbReference>
<evidence type="ECO:0000259" key="8">
    <source>
        <dbReference type="PROSITE" id="PS50851"/>
    </source>
</evidence>
<dbReference type="PRINTS" id="PR00344">
    <property type="entry name" value="BCTRLSENSOR"/>
</dbReference>
<dbReference type="InterPro" id="IPR004358">
    <property type="entry name" value="Sig_transdc_His_kin-like_C"/>
</dbReference>
<dbReference type="OrthoDB" id="9803176at2"/>
<dbReference type="SMART" id="SM00073">
    <property type="entry name" value="HPT"/>
    <property type="match status" value="1"/>
</dbReference>
<evidence type="ECO:0000313" key="10">
    <source>
        <dbReference type="EMBL" id="SDD91170.1"/>
    </source>
</evidence>
<keyword evidence="5 10" id="KW-0418">Kinase</keyword>
<evidence type="ECO:0000256" key="4">
    <source>
        <dbReference type="ARBA" id="ARBA00022679"/>
    </source>
</evidence>
<dbReference type="InterPro" id="IPR003594">
    <property type="entry name" value="HATPase_dom"/>
</dbReference>
<sequence>MDDLQQALLAEFLAENAEALRHIETGLLQLERQPRQQAVLHEVFRAMHTVKGNCQMLGFAALQQVAHGAETVLEAVRDGQRQAETSLFSLLLEGVDLLRQGLSAIAGQGPEPDGQPWLQRLAQTETAPSSAGCGGSPAPALAPAEPLEEGFVRLPVRQLDDFLNTLSGISAELGLLRQRCAGSQAVLATALEEAGERILRLQDEVLSCRLEPIGQIWQPYQRLVRDLALQTGKRVLLTLEGEQTRVDRAILMALKDPLGHLLRNAVDHGLETPAERQAAGKPVVGQLQLQAWHEQGQVVVELRDDGCGLDLAKIRATAQQRRLLEPEALARLDEAALQQLIFLPGFSTREVVSTLSGRGAGLDVVKTALEQVGGQVLVESQAGQGCCFRLLFPRTMALVATLLVRVASTLYALPQAQVVEVLSLDGPQARRQWRSQLGRPALNYRQQCLELCSLAAGGGVAVPAEGRTELVVVQLGAERLAVQVDQVLGSEQLVIKPLHRLLRGITRLSGSAVLADGRIVFLLDLAVVRRQARAATTT</sequence>
<dbReference type="Proteomes" id="UP000243205">
    <property type="component" value="Unassembled WGS sequence"/>
</dbReference>
<dbReference type="PANTHER" id="PTHR43395:SF1">
    <property type="entry name" value="CHEMOTAXIS PROTEIN CHEA"/>
    <property type="match status" value="1"/>
</dbReference>
<dbReference type="InterPro" id="IPR051315">
    <property type="entry name" value="Bact_Chemotaxis_CheA"/>
</dbReference>
<evidence type="ECO:0000256" key="6">
    <source>
        <dbReference type="PROSITE-ProRule" id="PRU00110"/>
    </source>
</evidence>
<proteinExistence type="predicted"/>
<keyword evidence="11" id="KW-1185">Reference proteome</keyword>
<comment type="catalytic activity">
    <reaction evidence="1">
        <text>ATP + protein L-histidine = ADP + protein N-phospho-L-histidine.</text>
        <dbReference type="EC" id="2.7.13.3"/>
    </reaction>
</comment>
<accession>A0A1G6YLG2</accession>
<gene>
    <name evidence="10" type="ORF">SAMN05661003_10291</name>
</gene>
<dbReference type="PROSITE" id="PS50894">
    <property type="entry name" value="HPT"/>
    <property type="match status" value="1"/>
</dbReference>
<evidence type="ECO:0000256" key="1">
    <source>
        <dbReference type="ARBA" id="ARBA00000085"/>
    </source>
</evidence>
<dbReference type="Gene3D" id="3.30.565.10">
    <property type="entry name" value="Histidine kinase-like ATPase, C-terminal domain"/>
    <property type="match status" value="1"/>
</dbReference>
<dbReference type="GO" id="GO:0000155">
    <property type="term" value="F:phosphorelay sensor kinase activity"/>
    <property type="evidence" value="ECO:0007669"/>
    <property type="project" value="UniProtKB-ARBA"/>
</dbReference>
<evidence type="ECO:0000256" key="3">
    <source>
        <dbReference type="ARBA" id="ARBA00022553"/>
    </source>
</evidence>
<dbReference type="SUPFAM" id="SSF47226">
    <property type="entry name" value="Histidine-containing phosphotransfer domain, HPT domain"/>
    <property type="match status" value="1"/>
</dbReference>
<dbReference type="RefSeq" id="WP_092076034.1">
    <property type="nucleotide sequence ID" value="NZ_FNAQ01000002.1"/>
</dbReference>
<dbReference type="SUPFAM" id="SSF50341">
    <property type="entry name" value="CheW-like"/>
    <property type="match status" value="1"/>
</dbReference>
<dbReference type="Pfam" id="PF01584">
    <property type="entry name" value="CheW"/>
    <property type="match status" value="1"/>
</dbReference>
<dbReference type="GO" id="GO:0006935">
    <property type="term" value="P:chemotaxis"/>
    <property type="evidence" value="ECO:0007669"/>
    <property type="project" value="InterPro"/>
</dbReference>
<dbReference type="InterPro" id="IPR036890">
    <property type="entry name" value="HATPase_C_sf"/>
</dbReference>
<dbReference type="InterPro" id="IPR002545">
    <property type="entry name" value="CheW-lke_dom"/>
</dbReference>
<organism evidence="10 11">
    <name type="scientific">Desulfuromonas thiophila</name>
    <dbReference type="NCBI Taxonomy" id="57664"/>
    <lineage>
        <taxon>Bacteria</taxon>
        <taxon>Pseudomonadati</taxon>
        <taxon>Thermodesulfobacteriota</taxon>
        <taxon>Desulfuromonadia</taxon>
        <taxon>Desulfuromonadales</taxon>
        <taxon>Desulfuromonadaceae</taxon>
        <taxon>Desulfuromonas</taxon>
    </lineage>
</organism>
<feature type="domain" description="CheW-like" evidence="8">
    <location>
        <begin position="398"/>
        <end position="534"/>
    </location>
</feature>
<dbReference type="SUPFAM" id="SSF55874">
    <property type="entry name" value="ATPase domain of HSP90 chaperone/DNA topoisomerase II/histidine kinase"/>
    <property type="match status" value="1"/>
</dbReference>
<dbReference type="InterPro" id="IPR008207">
    <property type="entry name" value="Sig_transdc_His_kin_Hpt_dom"/>
</dbReference>
<feature type="modified residue" description="Phosphohistidine" evidence="6">
    <location>
        <position position="48"/>
    </location>
</feature>
<dbReference type="Gene3D" id="1.20.120.160">
    <property type="entry name" value="HPT domain"/>
    <property type="match status" value="1"/>
</dbReference>
<feature type="domain" description="HPt" evidence="9">
    <location>
        <begin position="1"/>
        <end position="105"/>
    </location>
</feature>
<dbReference type="InterPro" id="IPR036061">
    <property type="entry name" value="CheW-like_dom_sf"/>
</dbReference>
<dbReference type="InterPro" id="IPR005467">
    <property type="entry name" value="His_kinase_dom"/>
</dbReference>
<dbReference type="PROSITE" id="PS50109">
    <property type="entry name" value="HIS_KIN"/>
    <property type="match status" value="1"/>
</dbReference>
<reference evidence="11" key="1">
    <citation type="submission" date="2016-10" db="EMBL/GenBank/DDBJ databases">
        <authorList>
            <person name="Varghese N."/>
            <person name="Submissions S."/>
        </authorList>
    </citation>
    <scope>NUCLEOTIDE SEQUENCE [LARGE SCALE GENOMIC DNA]</scope>
    <source>
        <strain evidence="11">DSM 8987</strain>
    </source>
</reference>